<evidence type="ECO:0000256" key="7">
    <source>
        <dbReference type="SAM" id="Phobius"/>
    </source>
</evidence>
<feature type="transmembrane region" description="Helical" evidence="7">
    <location>
        <begin position="94"/>
        <end position="111"/>
    </location>
</feature>
<accession>A0A0M0BTQ0</accession>
<dbReference type="Gene3D" id="1.20.1540.10">
    <property type="entry name" value="Rhomboid-like"/>
    <property type="match status" value="1"/>
</dbReference>
<dbReference type="InterPro" id="IPR050925">
    <property type="entry name" value="Rhomboid_protease_S54"/>
</dbReference>
<evidence type="ECO:0000313" key="10">
    <source>
        <dbReference type="Proteomes" id="UP000037237"/>
    </source>
</evidence>
<evidence type="ECO:0000313" key="9">
    <source>
        <dbReference type="EMBL" id="KON31735.1"/>
    </source>
</evidence>
<reference evidence="9 10" key="1">
    <citation type="submission" date="2015-06" db="EMBL/GenBank/DDBJ databases">
        <title>New insights into the roles of widespread benthic archaea in carbon and nitrogen cycling.</title>
        <authorList>
            <person name="Lazar C.S."/>
            <person name="Baker B.J."/>
            <person name="Seitz K.W."/>
            <person name="Hyde A.S."/>
            <person name="Dick G.J."/>
            <person name="Hinrichs K.-U."/>
            <person name="Teske A.P."/>
        </authorList>
    </citation>
    <scope>NUCLEOTIDE SEQUENCE [LARGE SCALE GENOMIC DNA]</scope>
    <source>
        <strain evidence="9">SG8-32-1</strain>
    </source>
</reference>
<evidence type="ECO:0000256" key="1">
    <source>
        <dbReference type="ARBA" id="ARBA00004141"/>
    </source>
</evidence>
<evidence type="ECO:0000256" key="3">
    <source>
        <dbReference type="ARBA" id="ARBA00022692"/>
    </source>
</evidence>
<gene>
    <name evidence="9" type="ORF">AC477_03910</name>
</gene>
<feature type="transmembrane region" description="Helical" evidence="7">
    <location>
        <begin position="12"/>
        <end position="32"/>
    </location>
</feature>
<dbReference type="SUPFAM" id="SSF144091">
    <property type="entry name" value="Rhomboid-like"/>
    <property type="match status" value="1"/>
</dbReference>
<comment type="caution">
    <text evidence="9">The sequence shown here is derived from an EMBL/GenBank/DDBJ whole genome shotgun (WGS) entry which is preliminary data.</text>
</comment>
<dbReference type="PANTHER" id="PTHR43731">
    <property type="entry name" value="RHOMBOID PROTEASE"/>
    <property type="match status" value="1"/>
</dbReference>
<feature type="transmembrane region" description="Helical" evidence="7">
    <location>
        <begin position="165"/>
        <end position="183"/>
    </location>
</feature>
<feature type="transmembrane region" description="Helical" evidence="7">
    <location>
        <begin position="117"/>
        <end position="136"/>
    </location>
</feature>
<evidence type="ECO:0000256" key="4">
    <source>
        <dbReference type="ARBA" id="ARBA00022801"/>
    </source>
</evidence>
<dbReference type="GO" id="GO:0016020">
    <property type="term" value="C:membrane"/>
    <property type="evidence" value="ECO:0007669"/>
    <property type="project" value="UniProtKB-SubCell"/>
</dbReference>
<dbReference type="AlphaFoldDB" id="A0A0M0BTQ0"/>
<dbReference type="InterPro" id="IPR035952">
    <property type="entry name" value="Rhomboid-like_sf"/>
</dbReference>
<dbReference type="PATRIC" id="fig|1685124.3.peg.761"/>
<evidence type="ECO:0000256" key="6">
    <source>
        <dbReference type="ARBA" id="ARBA00023136"/>
    </source>
</evidence>
<dbReference type="Pfam" id="PF01694">
    <property type="entry name" value="Rhomboid"/>
    <property type="match status" value="1"/>
</dbReference>
<protein>
    <recommendedName>
        <fullName evidence="8">Peptidase S54 rhomboid domain-containing protein</fullName>
    </recommendedName>
</protein>
<organism evidence="9 10">
    <name type="scientific">miscellaneous Crenarchaeota group-1 archaeon SG8-32-1</name>
    <dbReference type="NCBI Taxonomy" id="1685124"/>
    <lineage>
        <taxon>Archaea</taxon>
        <taxon>Candidatus Bathyarchaeota</taxon>
        <taxon>MCG-1</taxon>
    </lineage>
</organism>
<evidence type="ECO:0000256" key="2">
    <source>
        <dbReference type="ARBA" id="ARBA00009045"/>
    </source>
</evidence>
<keyword evidence="6 7" id="KW-0472">Membrane</keyword>
<evidence type="ECO:0000256" key="5">
    <source>
        <dbReference type="ARBA" id="ARBA00022989"/>
    </source>
</evidence>
<sequence>MRSSIKVTPTTFLVIANVLVYIYTSVIGGNFIETDHTILSQLGQFNLLVLRGQYWQIITSVFVHVDITHLALNMLFLVIFGIRAEELFRTEEYFFVYMLSGISGSILTLLLMPIYTISAGASGAIFGMYGANIIYMRKTFGQSIVGALLYAFLLLMLTTGEGVNIVAHFGGLAAGLIIGYAVAKSRNDLFWLEKY</sequence>
<feature type="transmembrane region" description="Helical" evidence="7">
    <location>
        <begin position="143"/>
        <end position="159"/>
    </location>
</feature>
<evidence type="ECO:0000259" key="8">
    <source>
        <dbReference type="Pfam" id="PF01694"/>
    </source>
</evidence>
<keyword evidence="3 7" id="KW-0812">Transmembrane</keyword>
<comment type="similarity">
    <text evidence="2">Belongs to the peptidase S54 family.</text>
</comment>
<keyword evidence="4" id="KW-0378">Hydrolase</keyword>
<dbReference type="PANTHER" id="PTHR43731:SF14">
    <property type="entry name" value="PRESENILIN-ASSOCIATED RHOMBOID-LIKE PROTEIN, MITOCHONDRIAL"/>
    <property type="match status" value="1"/>
</dbReference>
<comment type="subcellular location">
    <subcellularLocation>
        <location evidence="1">Membrane</location>
        <topology evidence="1">Multi-pass membrane protein</topology>
    </subcellularLocation>
</comment>
<dbReference type="InterPro" id="IPR022764">
    <property type="entry name" value="Peptidase_S54_rhomboid_dom"/>
</dbReference>
<dbReference type="GO" id="GO:0004252">
    <property type="term" value="F:serine-type endopeptidase activity"/>
    <property type="evidence" value="ECO:0007669"/>
    <property type="project" value="InterPro"/>
</dbReference>
<feature type="transmembrane region" description="Helical" evidence="7">
    <location>
        <begin position="54"/>
        <end position="82"/>
    </location>
</feature>
<keyword evidence="5 7" id="KW-1133">Transmembrane helix</keyword>
<proteinExistence type="inferred from homology"/>
<dbReference type="EMBL" id="LFWU01000091">
    <property type="protein sequence ID" value="KON31735.1"/>
    <property type="molecule type" value="Genomic_DNA"/>
</dbReference>
<name>A0A0M0BTQ0_9ARCH</name>
<dbReference type="Proteomes" id="UP000037237">
    <property type="component" value="Unassembled WGS sequence"/>
</dbReference>
<feature type="domain" description="Peptidase S54 rhomboid" evidence="8">
    <location>
        <begin position="51"/>
        <end position="184"/>
    </location>
</feature>